<evidence type="ECO:0000256" key="5">
    <source>
        <dbReference type="SAM" id="MobiDB-lite"/>
    </source>
</evidence>
<dbReference type="GO" id="GO:0000981">
    <property type="term" value="F:DNA-binding transcription factor activity, RNA polymerase II-specific"/>
    <property type="evidence" value="ECO:0007669"/>
    <property type="project" value="TreeGrafter"/>
</dbReference>
<dbReference type="GO" id="GO:0032502">
    <property type="term" value="P:developmental process"/>
    <property type="evidence" value="ECO:0007669"/>
    <property type="project" value="TreeGrafter"/>
</dbReference>
<name>T1IZM7_STRMM</name>
<proteinExistence type="predicted"/>
<dbReference type="Proteomes" id="UP000014500">
    <property type="component" value="Unassembled WGS sequence"/>
</dbReference>
<dbReference type="eggNOG" id="KOG4029">
    <property type="taxonomic scope" value="Eukaryota"/>
</dbReference>
<evidence type="ECO:0000313" key="7">
    <source>
        <dbReference type="EnsemblMetazoa" id="SMAR006706-PA"/>
    </source>
</evidence>
<dbReference type="CDD" id="cd11415">
    <property type="entry name" value="bHLH_TS_FERD3L_NATO3"/>
    <property type="match status" value="1"/>
</dbReference>
<evidence type="ECO:0000256" key="4">
    <source>
        <dbReference type="ARBA" id="ARBA00023242"/>
    </source>
</evidence>
<dbReference type="GO" id="GO:0046983">
    <property type="term" value="F:protein dimerization activity"/>
    <property type="evidence" value="ECO:0007669"/>
    <property type="project" value="InterPro"/>
</dbReference>
<reference evidence="7" key="2">
    <citation type="submission" date="2015-02" db="UniProtKB">
        <authorList>
            <consortium name="EnsemblMetazoa"/>
        </authorList>
    </citation>
    <scope>IDENTIFICATION</scope>
</reference>
<dbReference type="STRING" id="126957.T1IZM7"/>
<feature type="domain" description="BHLH" evidence="6">
    <location>
        <begin position="125"/>
        <end position="177"/>
    </location>
</feature>
<sequence>MTGALITNTNRAAFHGSSMLEFTSTDFGYELSVANYRSGNLVSCYPEGNENFNLAAWEPQNVYPYQPGINCELGGLFGAAGARQNLMQRFGQHGLHGKAPNGNGVGLHHHAPSKSKPRRRIASIAQRRAANIRERRRMFNLNEAFDVLRKKVPTFAYEKRLSRIETLRLAITYIAFMTEVLQGKCARSEGICGDGVGGGYGCEGQWGQGVLSGNINGSP</sequence>
<keyword evidence="4" id="KW-0539">Nucleus</keyword>
<keyword evidence="2" id="KW-0238">DNA-binding</keyword>
<dbReference type="PANTHER" id="PTHR23349">
    <property type="entry name" value="BASIC HELIX-LOOP-HELIX TRANSCRIPTION FACTOR, TWIST"/>
    <property type="match status" value="1"/>
</dbReference>
<evidence type="ECO:0000256" key="1">
    <source>
        <dbReference type="ARBA" id="ARBA00023015"/>
    </source>
</evidence>
<dbReference type="InterPro" id="IPR011598">
    <property type="entry name" value="bHLH_dom"/>
</dbReference>
<dbReference type="HOGENOM" id="CLU_1262978_0_0_1"/>
<dbReference type="SUPFAM" id="SSF47459">
    <property type="entry name" value="HLH, helix-loop-helix DNA-binding domain"/>
    <property type="match status" value="1"/>
</dbReference>
<dbReference type="Gene3D" id="4.10.280.10">
    <property type="entry name" value="Helix-loop-helix DNA-binding domain"/>
    <property type="match status" value="1"/>
</dbReference>
<keyword evidence="3" id="KW-0804">Transcription</keyword>
<dbReference type="InterPro" id="IPR050283">
    <property type="entry name" value="E-box_TF_Regulators"/>
</dbReference>
<evidence type="ECO:0000256" key="2">
    <source>
        <dbReference type="ARBA" id="ARBA00023125"/>
    </source>
</evidence>
<dbReference type="SMART" id="SM00353">
    <property type="entry name" value="HLH"/>
    <property type="match status" value="1"/>
</dbReference>
<dbReference type="AlphaFoldDB" id="T1IZM7"/>
<organism evidence="7 8">
    <name type="scientific">Strigamia maritima</name>
    <name type="common">European centipede</name>
    <name type="synonym">Geophilus maritimus</name>
    <dbReference type="NCBI Taxonomy" id="126957"/>
    <lineage>
        <taxon>Eukaryota</taxon>
        <taxon>Metazoa</taxon>
        <taxon>Ecdysozoa</taxon>
        <taxon>Arthropoda</taxon>
        <taxon>Myriapoda</taxon>
        <taxon>Chilopoda</taxon>
        <taxon>Pleurostigmophora</taxon>
        <taxon>Geophilomorpha</taxon>
        <taxon>Linotaeniidae</taxon>
        <taxon>Strigamia</taxon>
    </lineage>
</organism>
<dbReference type="PhylomeDB" id="T1IZM7"/>
<evidence type="ECO:0000256" key="3">
    <source>
        <dbReference type="ARBA" id="ARBA00023163"/>
    </source>
</evidence>
<keyword evidence="8" id="KW-1185">Reference proteome</keyword>
<dbReference type="EMBL" id="JH431720">
    <property type="status" value="NOT_ANNOTATED_CDS"/>
    <property type="molecule type" value="Genomic_DNA"/>
</dbReference>
<dbReference type="InterPro" id="IPR036638">
    <property type="entry name" value="HLH_DNA-bd_sf"/>
</dbReference>
<dbReference type="FunFam" id="4.10.280.10:FF:000035">
    <property type="entry name" value="Pancreas-specific transcription factor 1a"/>
    <property type="match status" value="1"/>
</dbReference>
<dbReference type="EnsemblMetazoa" id="SMAR006706-RA">
    <property type="protein sequence ID" value="SMAR006706-PA"/>
    <property type="gene ID" value="SMAR006706"/>
</dbReference>
<protein>
    <recommendedName>
        <fullName evidence="6">BHLH domain-containing protein</fullName>
    </recommendedName>
</protein>
<keyword evidence="1" id="KW-0805">Transcription regulation</keyword>
<dbReference type="PROSITE" id="PS50888">
    <property type="entry name" value="BHLH"/>
    <property type="match status" value="1"/>
</dbReference>
<reference evidence="8" key="1">
    <citation type="submission" date="2011-05" db="EMBL/GenBank/DDBJ databases">
        <authorList>
            <person name="Richards S.R."/>
            <person name="Qu J."/>
            <person name="Jiang H."/>
            <person name="Jhangiani S.N."/>
            <person name="Agravi P."/>
            <person name="Goodspeed R."/>
            <person name="Gross S."/>
            <person name="Mandapat C."/>
            <person name="Jackson L."/>
            <person name="Mathew T."/>
            <person name="Pu L."/>
            <person name="Thornton R."/>
            <person name="Saada N."/>
            <person name="Wilczek-Boney K.B."/>
            <person name="Lee S."/>
            <person name="Kovar C."/>
            <person name="Wu Y."/>
            <person name="Scherer S.E."/>
            <person name="Worley K.C."/>
            <person name="Muzny D.M."/>
            <person name="Gibbs R."/>
        </authorList>
    </citation>
    <scope>NUCLEOTIDE SEQUENCE</scope>
    <source>
        <strain evidence="8">Brora</strain>
    </source>
</reference>
<feature type="region of interest" description="Disordered" evidence="5">
    <location>
        <begin position="101"/>
        <end position="120"/>
    </location>
</feature>
<dbReference type="Pfam" id="PF00010">
    <property type="entry name" value="HLH"/>
    <property type="match status" value="1"/>
</dbReference>
<dbReference type="GO" id="GO:0000977">
    <property type="term" value="F:RNA polymerase II transcription regulatory region sequence-specific DNA binding"/>
    <property type="evidence" value="ECO:0007669"/>
    <property type="project" value="TreeGrafter"/>
</dbReference>
<feature type="compositionally biased region" description="Basic residues" evidence="5">
    <location>
        <begin position="107"/>
        <end position="120"/>
    </location>
</feature>
<evidence type="ECO:0000259" key="6">
    <source>
        <dbReference type="PROSITE" id="PS50888"/>
    </source>
</evidence>
<dbReference type="PANTHER" id="PTHR23349:SF63">
    <property type="entry name" value="FER3-LIKE PROTEIN"/>
    <property type="match status" value="1"/>
</dbReference>
<evidence type="ECO:0000313" key="8">
    <source>
        <dbReference type="Proteomes" id="UP000014500"/>
    </source>
</evidence>
<accession>T1IZM7</accession>